<keyword evidence="1 2" id="KW-0238">DNA-binding</keyword>
<dbReference type="GO" id="GO:0003700">
    <property type="term" value="F:DNA-binding transcription factor activity"/>
    <property type="evidence" value="ECO:0007669"/>
    <property type="project" value="TreeGrafter"/>
</dbReference>
<dbReference type="SUPFAM" id="SSF46689">
    <property type="entry name" value="Homeodomain-like"/>
    <property type="match status" value="1"/>
</dbReference>
<dbReference type="GO" id="GO:0000976">
    <property type="term" value="F:transcription cis-regulatory region binding"/>
    <property type="evidence" value="ECO:0007669"/>
    <property type="project" value="TreeGrafter"/>
</dbReference>
<dbReference type="Pfam" id="PF00440">
    <property type="entry name" value="TetR_N"/>
    <property type="match status" value="1"/>
</dbReference>
<dbReference type="PANTHER" id="PTHR30055">
    <property type="entry name" value="HTH-TYPE TRANSCRIPTIONAL REGULATOR RUTR"/>
    <property type="match status" value="1"/>
</dbReference>
<evidence type="ECO:0000256" key="1">
    <source>
        <dbReference type="ARBA" id="ARBA00023125"/>
    </source>
</evidence>
<name>A0A918ATR5_9PSEU</name>
<accession>A0A918ATR5</accession>
<feature type="domain" description="HTH tetR-type" evidence="3">
    <location>
        <begin position="18"/>
        <end position="78"/>
    </location>
</feature>
<organism evidence="4 5">
    <name type="scientific">Saccharothrix coeruleofusca</name>
    <dbReference type="NCBI Taxonomy" id="33919"/>
    <lineage>
        <taxon>Bacteria</taxon>
        <taxon>Bacillati</taxon>
        <taxon>Actinomycetota</taxon>
        <taxon>Actinomycetes</taxon>
        <taxon>Pseudonocardiales</taxon>
        <taxon>Pseudonocardiaceae</taxon>
        <taxon>Saccharothrix</taxon>
    </lineage>
</organism>
<reference evidence="4" key="1">
    <citation type="journal article" date="2014" name="Int. J. Syst. Evol. Microbiol.">
        <title>Complete genome sequence of Corynebacterium casei LMG S-19264T (=DSM 44701T), isolated from a smear-ripened cheese.</title>
        <authorList>
            <consortium name="US DOE Joint Genome Institute (JGI-PGF)"/>
            <person name="Walter F."/>
            <person name="Albersmeier A."/>
            <person name="Kalinowski J."/>
            <person name="Ruckert C."/>
        </authorList>
    </citation>
    <scope>NUCLEOTIDE SEQUENCE</scope>
    <source>
        <strain evidence="4">JCM 3313</strain>
    </source>
</reference>
<dbReference type="Pfam" id="PF17929">
    <property type="entry name" value="TetR_C_34"/>
    <property type="match status" value="1"/>
</dbReference>
<evidence type="ECO:0000313" key="4">
    <source>
        <dbReference type="EMBL" id="GGP82885.1"/>
    </source>
</evidence>
<dbReference type="Proteomes" id="UP000639606">
    <property type="component" value="Unassembled WGS sequence"/>
</dbReference>
<feature type="DNA-binding region" description="H-T-H motif" evidence="2">
    <location>
        <begin position="41"/>
        <end position="60"/>
    </location>
</feature>
<dbReference type="EMBL" id="BMRG01000023">
    <property type="protein sequence ID" value="GGP82885.1"/>
    <property type="molecule type" value="Genomic_DNA"/>
</dbReference>
<evidence type="ECO:0000259" key="3">
    <source>
        <dbReference type="PROSITE" id="PS50977"/>
    </source>
</evidence>
<comment type="caution">
    <text evidence="4">The sequence shown here is derived from an EMBL/GenBank/DDBJ whole genome shotgun (WGS) entry which is preliminary data.</text>
</comment>
<dbReference type="PROSITE" id="PS50977">
    <property type="entry name" value="HTH_TETR_2"/>
    <property type="match status" value="1"/>
</dbReference>
<dbReference type="InterPro" id="IPR001647">
    <property type="entry name" value="HTH_TetR"/>
</dbReference>
<dbReference type="InterPro" id="IPR009057">
    <property type="entry name" value="Homeodomain-like_sf"/>
</dbReference>
<reference evidence="4" key="2">
    <citation type="submission" date="2020-09" db="EMBL/GenBank/DDBJ databases">
        <authorList>
            <person name="Sun Q."/>
            <person name="Ohkuma M."/>
        </authorList>
    </citation>
    <scope>NUCLEOTIDE SEQUENCE</scope>
    <source>
        <strain evidence="4">JCM 3313</strain>
    </source>
</reference>
<gene>
    <name evidence="4" type="ORF">GCM10010185_66180</name>
</gene>
<protein>
    <submittedName>
        <fullName evidence="4">TetR family transcriptional regulator</fullName>
    </submittedName>
</protein>
<dbReference type="Gene3D" id="1.10.357.10">
    <property type="entry name" value="Tetracycline Repressor, domain 2"/>
    <property type="match status" value="1"/>
</dbReference>
<dbReference type="InterPro" id="IPR050109">
    <property type="entry name" value="HTH-type_TetR-like_transc_reg"/>
</dbReference>
<dbReference type="RefSeq" id="WP_189227278.1">
    <property type="nucleotide sequence ID" value="NZ_BMRG01000023.1"/>
</dbReference>
<dbReference type="AlphaFoldDB" id="A0A918ATR5"/>
<sequence length="226" mass="24794">MKATSGEFQRARRPEQVEARRAAILSTAEAMLAERLIADISLRELSDRVGLAKSNVLRYFDSREAIFLEVLNRRWSAWLDELEPRLREAVAEPVPYGRAIAVATAVAHSVLRHPLLCELFSAMASVLERNISVDFARVFKAHSTTNTHRLARLVRAELPHLGADAATHFAEAVLVITAGLWPHAHPTDAVARVTAELGLPPAEQTFPAALTESLVNQLIGLTARSG</sequence>
<evidence type="ECO:0000313" key="5">
    <source>
        <dbReference type="Proteomes" id="UP000639606"/>
    </source>
</evidence>
<dbReference type="InterPro" id="IPR041483">
    <property type="entry name" value="TetR_C_34"/>
</dbReference>
<proteinExistence type="predicted"/>
<keyword evidence="5" id="KW-1185">Reference proteome</keyword>
<evidence type="ECO:0000256" key="2">
    <source>
        <dbReference type="PROSITE-ProRule" id="PRU00335"/>
    </source>
</evidence>
<dbReference type="PANTHER" id="PTHR30055:SF226">
    <property type="entry name" value="HTH-TYPE TRANSCRIPTIONAL REGULATOR PKSA"/>
    <property type="match status" value="1"/>
</dbReference>